<sequence>MWPQWCPSPSPRSSHSFYGDVRAMSWRPKGSSPIRRCWRQLEPSQV</sequence>
<dbReference type="EMBL" id="JBHMFI010000023">
    <property type="protein sequence ID" value="MFB9075353.1"/>
    <property type="molecule type" value="Genomic_DNA"/>
</dbReference>
<comment type="caution">
    <text evidence="1">The sequence shown here is derived from an EMBL/GenBank/DDBJ whole genome shotgun (WGS) entry which is preliminary data.</text>
</comment>
<reference evidence="1 2" key="1">
    <citation type="submission" date="2024-09" db="EMBL/GenBank/DDBJ databases">
        <authorList>
            <person name="Sun Q."/>
            <person name="Mori K."/>
        </authorList>
    </citation>
    <scope>NUCLEOTIDE SEQUENCE [LARGE SCALE GENOMIC DNA]</scope>
    <source>
        <strain evidence="1 2">CCM 7609</strain>
    </source>
</reference>
<dbReference type="Proteomes" id="UP001589575">
    <property type="component" value="Unassembled WGS sequence"/>
</dbReference>
<keyword evidence="2" id="KW-1185">Reference proteome</keyword>
<organism evidence="1 2">
    <name type="scientific">Citricoccus parietis</name>
    <dbReference type="NCBI Taxonomy" id="592307"/>
    <lineage>
        <taxon>Bacteria</taxon>
        <taxon>Bacillati</taxon>
        <taxon>Actinomycetota</taxon>
        <taxon>Actinomycetes</taxon>
        <taxon>Micrococcales</taxon>
        <taxon>Micrococcaceae</taxon>
        <taxon>Citricoccus</taxon>
    </lineage>
</organism>
<proteinExistence type="predicted"/>
<evidence type="ECO:0000313" key="1">
    <source>
        <dbReference type="EMBL" id="MFB9075353.1"/>
    </source>
</evidence>
<protein>
    <submittedName>
        <fullName evidence="1">Uncharacterized protein</fullName>
    </submittedName>
</protein>
<accession>A0ABV5G8T1</accession>
<evidence type="ECO:0000313" key="2">
    <source>
        <dbReference type="Proteomes" id="UP001589575"/>
    </source>
</evidence>
<gene>
    <name evidence="1" type="ORF">ACFFX0_30975</name>
</gene>
<name>A0ABV5G8T1_9MICC</name>